<gene>
    <name evidence="5" type="ORF">SAMN05661093_08544</name>
</gene>
<dbReference type="SUPFAM" id="SSF55073">
    <property type="entry name" value="Nucleotide cyclase"/>
    <property type="match status" value="1"/>
</dbReference>
<evidence type="ECO:0000259" key="2">
    <source>
        <dbReference type="PROSITE" id="PS50113"/>
    </source>
</evidence>
<dbReference type="Gene3D" id="3.30.70.270">
    <property type="match status" value="1"/>
</dbReference>
<dbReference type="PANTHER" id="PTHR44757">
    <property type="entry name" value="DIGUANYLATE CYCLASE DGCP"/>
    <property type="match status" value="1"/>
</dbReference>
<dbReference type="SUPFAM" id="SSF55785">
    <property type="entry name" value="PYP-like sensor domain (PAS domain)"/>
    <property type="match status" value="1"/>
</dbReference>
<dbReference type="InterPro" id="IPR035965">
    <property type="entry name" value="PAS-like_dom_sf"/>
</dbReference>
<dbReference type="CDD" id="cd00130">
    <property type="entry name" value="PAS"/>
    <property type="match status" value="1"/>
</dbReference>
<evidence type="ECO:0000313" key="5">
    <source>
        <dbReference type="EMBL" id="SMD24443.1"/>
    </source>
</evidence>
<evidence type="ECO:0000259" key="4">
    <source>
        <dbReference type="PROSITE" id="PS50887"/>
    </source>
</evidence>
<evidence type="ECO:0000259" key="1">
    <source>
        <dbReference type="PROSITE" id="PS50112"/>
    </source>
</evidence>
<feature type="domain" description="PAC" evidence="2">
    <location>
        <begin position="237"/>
        <end position="289"/>
    </location>
</feature>
<dbReference type="InterPro" id="IPR000700">
    <property type="entry name" value="PAS-assoc_C"/>
</dbReference>
<keyword evidence="6" id="KW-1185">Reference proteome</keyword>
<feature type="domain" description="PAS" evidence="1">
    <location>
        <begin position="163"/>
        <end position="233"/>
    </location>
</feature>
<feature type="domain" description="GGDEF" evidence="4">
    <location>
        <begin position="320"/>
        <end position="454"/>
    </location>
</feature>
<dbReference type="InterPro" id="IPR001633">
    <property type="entry name" value="EAL_dom"/>
</dbReference>
<dbReference type="PROSITE" id="PS50887">
    <property type="entry name" value="GGDEF"/>
    <property type="match status" value="1"/>
</dbReference>
<reference evidence="5 6" key="1">
    <citation type="submission" date="2017-04" db="EMBL/GenBank/DDBJ databases">
        <authorList>
            <person name="Afonso C.L."/>
            <person name="Miller P.J."/>
            <person name="Scott M.A."/>
            <person name="Spackman E."/>
            <person name="Goraichik I."/>
            <person name="Dimitrov K.M."/>
            <person name="Suarez D.L."/>
            <person name="Swayne D.E."/>
        </authorList>
    </citation>
    <scope>NUCLEOTIDE SEQUENCE [LARGE SCALE GENOMIC DNA]</scope>
    <source>
        <strain evidence="5 6">DSM 43828</strain>
    </source>
</reference>
<dbReference type="SMART" id="SM00267">
    <property type="entry name" value="GGDEF"/>
    <property type="match status" value="1"/>
</dbReference>
<dbReference type="EMBL" id="FWXV01000010">
    <property type="protein sequence ID" value="SMD24443.1"/>
    <property type="molecule type" value="Genomic_DNA"/>
</dbReference>
<dbReference type="Pfam" id="PF00563">
    <property type="entry name" value="EAL"/>
    <property type="match status" value="1"/>
</dbReference>
<dbReference type="InterPro" id="IPR043128">
    <property type="entry name" value="Rev_trsase/Diguanyl_cyclase"/>
</dbReference>
<dbReference type="AlphaFoldDB" id="A0A1W2FRF1"/>
<dbReference type="InterPro" id="IPR013655">
    <property type="entry name" value="PAS_fold_3"/>
</dbReference>
<dbReference type="Gene3D" id="3.30.450.20">
    <property type="entry name" value="PAS domain"/>
    <property type="match status" value="1"/>
</dbReference>
<evidence type="ECO:0000313" key="6">
    <source>
        <dbReference type="Proteomes" id="UP000192674"/>
    </source>
</evidence>
<dbReference type="CDD" id="cd01948">
    <property type="entry name" value="EAL"/>
    <property type="match status" value="1"/>
</dbReference>
<accession>A0A1W2FRF1</accession>
<dbReference type="NCBIfam" id="TIGR00254">
    <property type="entry name" value="GGDEF"/>
    <property type="match status" value="1"/>
</dbReference>
<dbReference type="PANTHER" id="PTHR44757:SF2">
    <property type="entry name" value="BIOFILM ARCHITECTURE MAINTENANCE PROTEIN MBAA"/>
    <property type="match status" value="1"/>
</dbReference>
<dbReference type="NCBIfam" id="TIGR00229">
    <property type="entry name" value="sensory_box"/>
    <property type="match status" value="1"/>
</dbReference>
<dbReference type="InterPro" id="IPR029787">
    <property type="entry name" value="Nucleotide_cyclase"/>
</dbReference>
<dbReference type="Pfam" id="PF00990">
    <property type="entry name" value="GGDEF"/>
    <property type="match status" value="1"/>
</dbReference>
<dbReference type="SMART" id="SM00052">
    <property type="entry name" value="EAL"/>
    <property type="match status" value="1"/>
</dbReference>
<dbReference type="InterPro" id="IPR035919">
    <property type="entry name" value="EAL_sf"/>
</dbReference>
<dbReference type="InterPro" id="IPR052155">
    <property type="entry name" value="Biofilm_reg_signaling"/>
</dbReference>
<feature type="domain" description="EAL" evidence="3">
    <location>
        <begin position="463"/>
        <end position="697"/>
    </location>
</feature>
<dbReference type="InterPro" id="IPR000014">
    <property type="entry name" value="PAS"/>
</dbReference>
<evidence type="ECO:0000259" key="3">
    <source>
        <dbReference type="PROSITE" id="PS50883"/>
    </source>
</evidence>
<dbReference type="Gene3D" id="3.20.20.450">
    <property type="entry name" value="EAL domain"/>
    <property type="match status" value="1"/>
</dbReference>
<dbReference type="Pfam" id="PF08447">
    <property type="entry name" value="PAS_3"/>
    <property type="match status" value="1"/>
</dbReference>
<dbReference type="CDD" id="cd01949">
    <property type="entry name" value="GGDEF"/>
    <property type="match status" value="1"/>
</dbReference>
<name>A0A1W2FRF1_KIBAR</name>
<dbReference type="PROSITE" id="PS50883">
    <property type="entry name" value="EAL"/>
    <property type="match status" value="1"/>
</dbReference>
<organism evidence="5 6">
    <name type="scientific">Kibdelosporangium aridum</name>
    <dbReference type="NCBI Taxonomy" id="2030"/>
    <lineage>
        <taxon>Bacteria</taxon>
        <taxon>Bacillati</taxon>
        <taxon>Actinomycetota</taxon>
        <taxon>Actinomycetes</taxon>
        <taxon>Pseudonocardiales</taxon>
        <taxon>Pseudonocardiaceae</taxon>
        <taxon>Kibdelosporangium</taxon>
    </lineage>
</organism>
<dbReference type="PROSITE" id="PS50113">
    <property type="entry name" value="PAC"/>
    <property type="match status" value="1"/>
</dbReference>
<protein>
    <submittedName>
        <fullName evidence="5">PAS domain S-box-containing protein/diguanylate cyclase (GGDEF) domain-containing protein</fullName>
    </submittedName>
</protein>
<sequence length="697" mass="77360">MPPRESISPLPDDLNVATSDVIRERHKLARKWAYLMCHNTYVPLSQDELERQLLDMIAQLVAALREDPLDLEFAADFTERLVAMNCADSVSLRCTVDVLGRGLLLCTELQRVDRLAEKVVSLVGALGACYAEAIRRAVFRQQEELERALIMAVRDARWNLKVSEARFDEVATCSSSGIVITDLDGRFIRANHSFGQIVGHTTAELTKLSLFDLVHPEEAPYLREAYQAVLNGEHERFRHGQRLVRQDGEIARVSLTATVLRDGDDQPRHFVTVVEDGTELKLLQNELSRQALHDVLTGLPNRQFFTTHLESVLRRADPEYGVTLYHLDLDAFSLITGGLGRKTGDLLLIAVAERLKAVLAGEKAMVARFDGDEFAIVVENSPTSPDVLTMVTTINNELSEPVYIEEHGVAATASIGVVNRPPRTMDPSELLRASDMTLRRAKNNGRRQWELFHPEHHDRDRRTFSLAAAMPGAWENGELAVTYRPIVRLSDKEVVGTEAILRWDHPEHGLVCDERCLELAEETGLILALGPWLLRTACEQLRWDKSIPLSVNLTEQQACDGDLVGEVGKVLRDTGMPPERLWLGMPVKALLADKGEAMDNMRLLAENGVKAVALDFGGTSGDMVCVEDLPLHAVRIAPWLTAREPLPGSPVTHSLLDMASLVHLAGAQVIVDGVVSEEKAQWWRNAGADFAQGALFS</sequence>
<dbReference type="PROSITE" id="PS50112">
    <property type="entry name" value="PAS"/>
    <property type="match status" value="1"/>
</dbReference>
<dbReference type="InterPro" id="IPR000160">
    <property type="entry name" value="GGDEF_dom"/>
</dbReference>
<dbReference type="SUPFAM" id="SSF141868">
    <property type="entry name" value="EAL domain-like"/>
    <property type="match status" value="1"/>
</dbReference>
<dbReference type="SMART" id="SM00091">
    <property type="entry name" value="PAS"/>
    <property type="match status" value="1"/>
</dbReference>
<dbReference type="RefSeq" id="WP_235039162.1">
    <property type="nucleotide sequence ID" value="NZ_FWXV01000010.1"/>
</dbReference>
<dbReference type="Proteomes" id="UP000192674">
    <property type="component" value="Unassembled WGS sequence"/>
</dbReference>
<proteinExistence type="predicted"/>